<evidence type="ECO:0000256" key="5">
    <source>
        <dbReference type="ARBA" id="ARBA00022842"/>
    </source>
</evidence>
<dbReference type="EMBL" id="BPVZ01000184">
    <property type="protein sequence ID" value="GKV44695.1"/>
    <property type="molecule type" value="Genomic_DNA"/>
</dbReference>
<dbReference type="PANTHER" id="PTHR42648:SF11">
    <property type="entry name" value="TRANSPOSON TY4-P GAG-POL POLYPROTEIN"/>
    <property type="match status" value="1"/>
</dbReference>
<dbReference type="GO" id="GO:0046872">
    <property type="term" value="F:metal ion binding"/>
    <property type="evidence" value="ECO:0007669"/>
    <property type="project" value="UniProtKB-KW"/>
</dbReference>
<dbReference type="Pfam" id="PF13976">
    <property type="entry name" value="gag_pre-integrs"/>
    <property type="match status" value="1"/>
</dbReference>
<dbReference type="Gene3D" id="3.30.420.10">
    <property type="entry name" value="Ribonuclease H-like superfamily/Ribonuclease H"/>
    <property type="match status" value="2"/>
</dbReference>
<evidence type="ECO:0000256" key="4">
    <source>
        <dbReference type="ARBA" id="ARBA00022801"/>
    </source>
</evidence>
<proteinExistence type="predicted"/>
<keyword evidence="4" id="KW-0378">Hydrolase</keyword>
<dbReference type="PANTHER" id="PTHR42648">
    <property type="entry name" value="TRANSPOSASE, PUTATIVE-RELATED"/>
    <property type="match status" value="1"/>
</dbReference>
<dbReference type="InterPro" id="IPR001584">
    <property type="entry name" value="Integrase_cat-core"/>
</dbReference>
<dbReference type="GO" id="GO:0004519">
    <property type="term" value="F:endonuclease activity"/>
    <property type="evidence" value="ECO:0007669"/>
    <property type="project" value="UniProtKB-KW"/>
</dbReference>
<dbReference type="Proteomes" id="UP001054252">
    <property type="component" value="Unassembled WGS sequence"/>
</dbReference>
<evidence type="ECO:0000256" key="1">
    <source>
        <dbReference type="ARBA" id="ARBA00022722"/>
    </source>
</evidence>
<feature type="domain" description="Integrase catalytic" evidence="12">
    <location>
        <begin position="350"/>
        <end position="450"/>
    </location>
</feature>
<dbReference type="Pfam" id="PF14223">
    <property type="entry name" value="Retrotran_gag_2"/>
    <property type="match status" value="1"/>
</dbReference>
<dbReference type="InterPro" id="IPR012337">
    <property type="entry name" value="RNaseH-like_sf"/>
</dbReference>
<dbReference type="Pfam" id="PF25597">
    <property type="entry name" value="SH3_retrovirus"/>
    <property type="match status" value="1"/>
</dbReference>
<keyword evidence="8" id="KW-0548">Nucleotidyltransferase</keyword>
<keyword evidence="14" id="KW-1185">Reference proteome</keyword>
<dbReference type="InterPro" id="IPR036397">
    <property type="entry name" value="RNaseH_sf"/>
</dbReference>
<evidence type="ECO:0000256" key="9">
    <source>
        <dbReference type="ARBA" id="ARBA00023172"/>
    </source>
</evidence>
<evidence type="ECO:0000256" key="2">
    <source>
        <dbReference type="ARBA" id="ARBA00022723"/>
    </source>
</evidence>
<dbReference type="AlphaFoldDB" id="A0AAV5M4L4"/>
<keyword evidence="8" id="KW-0239">DNA-directed DNA polymerase</keyword>
<evidence type="ECO:0000256" key="10">
    <source>
        <dbReference type="ARBA" id="ARBA00023268"/>
    </source>
</evidence>
<dbReference type="InterPro" id="IPR025724">
    <property type="entry name" value="GAG-pre-integrase_dom"/>
</dbReference>
<name>A0AAV5M4L4_9ROSI</name>
<keyword evidence="3" id="KW-0255">Endonuclease</keyword>
<dbReference type="PROSITE" id="PS50994">
    <property type="entry name" value="INTEGRASE"/>
    <property type="match status" value="1"/>
</dbReference>
<dbReference type="CDD" id="cd09272">
    <property type="entry name" value="RNase_HI_RT_Ty1"/>
    <property type="match status" value="1"/>
</dbReference>
<evidence type="ECO:0000313" key="14">
    <source>
        <dbReference type="Proteomes" id="UP001054252"/>
    </source>
</evidence>
<dbReference type="GO" id="GO:0003887">
    <property type="term" value="F:DNA-directed DNA polymerase activity"/>
    <property type="evidence" value="ECO:0007669"/>
    <property type="project" value="UniProtKB-KW"/>
</dbReference>
<dbReference type="GO" id="GO:0003964">
    <property type="term" value="F:RNA-directed DNA polymerase activity"/>
    <property type="evidence" value="ECO:0007669"/>
    <property type="project" value="UniProtKB-KW"/>
</dbReference>
<dbReference type="GO" id="GO:0015074">
    <property type="term" value="P:DNA integration"/>
    <property type="evidence" value="ECO:0007669"/>
    <property type="project" value="UniProtKB-KW"/>
</dbReference>
<keyword evidence="6" id="KW-0229">DNA integration</keyword>
<sequence>MAGKGGGTKFEISHFDGSNFALWKLKMHAVLVKDGCAVALLPREEKLEGMTDKQFSEKDEMALANLQLALDDNVLFNVETESTAKGLWEKLKNIYEGKSLANKIFLRRQLYNLKMKDGGSVQEHLNEFNSLTSKLLSLYVKIDDEEKGSIFLCSMPDSWDNLIMSLSHVKVLDMDSVVASLLTEEMRRKSSQSSPRDAMHARKDCRAKRGEDSSTDNFQGNLVQSLDFAEDGDALTATKCVELCNQWILDSVGKANVASTKFESSSVWHKRLGHMSDRGLQVLSDQKLLPGFKTDLLGFYEDCVFGKQHRLSFSLSTNRSHKFLDLIHVDTCQVPAVSIGGCSYFVTFIDNFSRKVWIFMLKRKSDAFEKFKSEHGIKRHLTVPGTPQQNGVVERMNQTLMECARCMMSTAKLGKEFWVEAVNTACYLINRSPTVSLKMKTPEEVWSGKLANYSFLRIFGCDAYVWVPKEKRTKVDKNSKRCIFLGYEIGTKGYRLWDPTARKLIISRDVVFNEDVFQGTTKKEEARKIVIEQEASFDDVVQEENIQNDPQYESEPEFELLHEGTSSGDAVSPRPRRAIRPPTRYDDYVTSLKPQSNYVCAYLALSEEHEPTSFKEACESVNSDQWRGVMEEEMESLHKNKTWDLVQLPEGRKAIGCRWIYKLKKDSEGNIERYKARLVIKGYAQKPGIDFDEVFSPVVRMTTIRVVLALAAFLDLELEQLDVKTAFLHGDLNEEIYMTQPEGFVEENNRSLVCRLNKSLYGLKQAPGCWYKRFDSFIVSLGFHRCEVDHCAYFCDYNDGCFYILLLYVDDMIIAGNNPTYVFTLKAQLAGEFDMKDLGAMNQILGMKVFRDREDMKIWLNQKNYIERVLQRFNIQNAKPVSTPFPVHIKLSSEYSPSTEAEKAAMPDITQAVGAVSKYMANPGRVHWDAMKWILRYLKDTSSVSLCYKSMEPDCVGFVDADFAGDRDKRRSTSGNVFIMAGGAVSWESKLQPVVALSTTEAEYISISHACKEAIWLERLLAEFKMKQDTFSMHCDSQSALLLAKNPTFHSRTKHIDVCYHFVRQLVEDGKILLHKVHTSSNPTDMLTKPVARDKFNWCKSSIGLEEV</sequence>
<organism evidence="13 14">
    <name type="scientific">Rubroshorea leprosula</name>
    <dbReference type="NCBI Taxonomy" id="152421"/>
    <lineage>
        <taxon>Eukaryota</taxon>
        <taxon>Viridiplantae</taxon>
        <taxon>Streptophyta</taxon>
        <taxon>Embryophyta</taxon>
        <taxon>Tracheophyta</taxon>
        <taxon>Spermatophyta</taxon>
        <taxon>Magnoliopsida</taxon>
        <taxon>eudicotyledons</taxon>
        <taxon>Gunneridae</taxon>
        <taxon>Pentapetalae</taxon>
        <taxon>rosids</taxon>
        <taxon>malvids</taxon>
        <taxon>Malvales</taxon>
        <taxon>Dipterocarpaceae</taxon>
        <taxon>Rubroshorea</taxon>
    </lineage>
</organism>
<keyword evidence="8" id="KW-0808">Transferase</keyword>
<evidence type="ECO:0000256" key="3">
    <source>
        <dbReference type="ARBA" id="ARBA00022759"/>
    </source>
</evidence>
<feature type="region of interest" description="Disordered" evidence="11">
    <location>
        <begin position="547"/>
        <end position="582"/>
    </location>
</feature>
<dbReference type="InterPro" id="IPR057670">
    <property type="entry name" value="SH3_retrovirus"/>
</dbReference>
<keyword evidence="2" id="KW-0479">Metal-binding</keyword>
<evidence type="ECO:0000256" key="11">
    <source>
        <dbReference type="SAM" id="MobiDB-lite"/>
    </source>
</evidence>
<dbReference type="InterPro" id="IPR043502">
    <property type="entry name" value="DNA/RNA_pol_sf"/>
</dbReference>
<keyword evidence="10" id="KW-0511">Multifunctional enzyme</keyword>
<dbReference type="SUPFAM" id="SSF56672">
    <property type="entry name" value="DNA/RNA polymerases"/>
    <property type="match status" value="1"/>
</dbReference>
<evidence type="ECO:0000256" key="8">
    <source>
        <dbReference type="ARBA" id="ARBA00022932"/>
    </source>
</evidence>
<comment type="caution">
    <text evidence="13">The sequence shown here is derived from an EMBL/GenBank/DDBJ whole genome shotgun (WGS) entry which is preliminary data.</text>
</comment>
<evidence type="ECO:0000256" key="7">
    <source>
        <dbReference type="ARBA" id="ARBA00022918"/>
    </source>
</evidence>
<keyword evidence="7" id="KW-0695">RNA-directed DNA polymerase</keyword>
<accession>A0AAV5M4L4</accession>
<evidence type="ECO:0000256" key="6">
    <source>
        <dbReference type="ARBA" id="ARBA00022908"/>
    </source>
</evidence>
<protein>
    <recommendedName>
        <fullName evidence="12">Integrase catalytic domain-containing protein</fullName>
    </recommendedName>
</protein>
<feature type="compositionally biased region" description="Basic and acidic residues" evidence="11">
    <location>
        <begin position="197"/>
        <end position="212"/>
    </location>
</feature>
<keyword evidence="5" id="KW-0460">Magnesium</keyword>
<dbReference type="SUPFAM" id="SSF53098">
    <property type="entry name" value="Ribonuclease H-like"/>
    <property type="match status" value="1"/>
</dbReference>
<feature type="region of interest" description="Disordered" evidence="11">
    <location>
        <begin position="186"/>
        <end position="216"/>
    </location>
</feature>
<evidence type="ECO:0000259" key="12">
    <source>
        <dbReference type="PROSITE" id="PS50994"/>
    </source>
</evidence>
<keyword evidence="1" id="KW-0540">Nuclease</keyword>
<dbReference type="GO" id="GO:0016787">
    <property type="term" value="F:hydrolase activity"/>
    <property type="evidence" value="ECO:0007669"/>
    <property type="project" value="UniProtKB-KW"/>
</dbReference>
<keyword evidence="9" id="KW-0233">DNA recombination</keyword>
<reference evidence="13 14" key="1">
    <citation type="journal article" date="2021" name="Commun. Biol.">
        <title>The genome of Shorea leprosula (Dipterocarpaceae) highlights the ecological relevance of drought in aseasonal tropical rainforests.</title>
        <authorList>
            <person name="Ng K.K.S."/>
            <person name="Kobayashi M.J."/>
            <person name="Fawcett J.A."/>
            <person name="Hatakeyama M."/>
            <person name="Paape T."/>
            <person name="Ng C.H."/>
            <person name="Ang C.C."/>
            <person name="Tnah L.H."/>
            <person name="Lee C.T."/>
            <person name="Nishiyama T."/>
            <person name="Sese J."/>
            <person name="O'Brien M.J."/>
            <person name="Copetti D."/>
            <person name="Mohd Noor M.I."/>
            <person name="Ong R.C."/>
            <person name="Putra M."/>
            <person name="Sireger I.Z."/>
            <person name="Indrioko S."/>
            <person name="Kosugi Y."/>
            <person name="Izuno A."/>
            <person name="Isagi Y."/>
            <person name="Lee S.L."/>
            <person name="Shimizu K.K."/>
        </authorList>
    </citation>
    <scope>NUCLEOTIDE SEQUENCE [LARGE SCALE GENOMIC DNA]</scope>
    <source>
        <strain evidence="13">214</strain>
    </source>
</reference>
<dbReference type="GO" id="GO:0006310">
    <property type="term" value="P:DNA recombination"/>
    <property type="evidence" value="ECO:0007669"/>
    <property type="project" value="UniProtKB-KW"/>
</dbReference>
<gene>
    <name evidence="13" type="ORF">SLEP1_g51855</name>
</gene>
<dbReference type="InterPro" id="IPR013103">
    <property type="entry name" value="RVT_2"/>
</dbReference>
<dbReference type="InterPro" id="IPR039537">
    <property type="entry name" value="Retrotran_Ty1/copia-like"/>
</dbReference>
<evidence type="ECO:0000313" key="13">
    <source>
        <dbReference type="EMBL" id="GKV44695.1"/>
    </source>
</evidence>
<dbReference type="GO" id="GO:0003676">
    <property type="term" value="F:nucleic acid binding"/>
    <property type="evidence" value="ECO:0007669"/>
    <property type="project" value="InterPro"/>
</dbReference>
<dbReference type="Pfam" id="PF07727">
    <property type="entry name" value="RVT_2"/>
    <property type="match status" value="1"/>
</dbReference>